<evidence type="ECO:0000313" key="6">
    <source>
        <dbReference type="Proteomes" id="UP000557204"/>
    </source>
</evidence>
<dbReference type="PANTHER" id="PTHR38011">
    <property type="entry name" value="DIHYDROFOLATE REDUCTASE FAMILY PROTEIN (AFU_ORTHOLOGUE AFUA_8G06820)"/>
    <property type="match status" value="1"/>
</dbReference>
<protein>
    <submittedName>
        <fullName evidence="5">Deaminase</fullName>
    </submittedName>
</protein>
<evidence type="ECO:0000256" key="3">
    <source>
        <dbReference type="ARBA" id="ARBA00023002"/>
    </source>
</evidence>
<dbReference type="InterPro" id="IPR050765">
    <property type="entry name" value="Riboflavin_Biosynth_HTPR"/>
</dbReference>
<reference evidence="5 6" key="1">
    <citation type="submission" date="2020-05" db="EMBL/GenBank/DDBJ databases">
        <title>Genome sequence of Isoptericola sp. JC619 isolated from Chilika lagoon, India.</title>
        <authorList>
            <person name="Kumar D."/>
            <person name="Appam K."/>
            <person name="Gandham S."/>
            <person name="Uppada J."/>
            <person name="Sasikala C."/>
            <person name="Venkata Ramana C."/>
        </authorList>
    </citation>
    <scope>NUCLEOTIDE SEQUENCE [LARGE SCALE GENOMIC DNA]</scope>
    <source>
        <strain evidence="5 6">JC619</strain>
    </source>
</reference>
<comment type="pathway">
    <text evidence="1">Cofactor biosynthesis; riboflavin biosynthesis.</text>
</comment>
<feature type="domain" description="Bacterial bifunctional deaminase-reductase C-terminal" evidence="4">
    <location>
        <begin position="1"/>
        <end position="175"/>
    </location>
</feature>
<dbReference type="EMBL" id="JABFAJ010000024">
    <property type="protein sequence ID" value="NNU28646.1"/>
    <property type="molecule type" value="Genomic_DNA"/>
</dbReference>
<evidence type="ECO:0000256" key="1">
    <source>
        <dbReference type="ARBA" id="ARBA00005104"/>
    </source>
</evidence>
<dbReference type="PANTHER" id="PTHR38011:SF7">
    <property type="entry name" value="2,5-DIAMINO-6-RIBOSYLAMINO-4(3H)-PYRIMIDINONE 5'-PHOSPHATE REDUCTASE"/>
    <property type="match status" value="1"/>
</dbReference>
<dbReference type="GO" id="GO:0008703">
    <property type="term" value="F:5-amino-6-(5-phosphoribosylamino)uracil reductase activity"/>
    <property type="evidence" value="ECO:0007669"/>
    <property type="project" value="InterPro"/>
</dbReference>
<comment type="caution">
    <text evidence="5">The sequence shown here is derived from an EMBL/GenBank/DDBJ whole genome shotgun (WGS) entry which is preliminary data.</text>
</comment>
<keyword evidence="2" id="KW-0521">NADP</keyword>
<sequence>MIATVDGAAWGPDGRSASINDPADWRVFRVLRALADVVLVGAGTARQEGYTGLSRPRGLERLATAPLELAIVTRSGQVPWATLDGPRPPLVVTGRAGAQEAGAAVGEDRVLECPDGTEDGVDLRAAREALTARGLARVLCEGGPGLLADMLAADLVDELCVTTSPMLAGPGPGRIVAAPRDREPGAGRELRLGHLLSGPSGTLLARWEVG</sequence>
<evidence type="ECO:0000313" key="5">
    <source>
        <dbReference type="EMBL" id="NNU28646.1"/>
    </source>
</evidence>
<dbReference type="Pfam" id="PF01872">
    <property type="entry name" value="RibD_C"/>
    <property type="match status" value="1"/>
</dbReference>
<dbReference type="InterPro" id="IPR002734">
    <property type="entry name" value="RibDG_C"/>
</dbReference>
<accession>A0A849JZD5</accession>
<gene>
    <name evidence="5" type="ORF">HLI28_13985</name>
</gene>
<dbReference type="GO" id="GO:0009231">
    <property type="term" value="P:riboflavin biosynthetic process"/>
    <property type="evidence" value="ECO:0007669"/>
    <property type="project" value="InterPro"/>
</dbReference>
<dbReference type="Proteomes" id="UP000557204">
    <property type="component" value="Unassembled WGS sequence"/>
</dbReference>
<organism evidence="5 6">
    <name type="scientific">Isoptericola sediminis</name>
    <dbReference type="NCBI Taxonomy" id="2733572"/>
    <lineage>
        <taxon>Bacteria</taxon>
        <taxon>Bacillati</taxon>
        <taxon>Actinomycetota</taxon>
        <taxon>Actinomycetes</taxon>
        <taxon>Micrococcales</taxon>
        <taxon>Promicromonosporaceae</taxon>
        <taxon>Isoptericola</taxon>
    </lineage>
</organism>
<dbReference type="AlphaFoldDB" id="A0A849JZD5"/>
<proteinExistence type="predicted"/>
<dbReference type="InterPro" id="IPR024072">
    <property type="entry name" value="DHFR-like_dom_sf"/>
</dbReference>
<keyword evidence="3" id="KW-0560">Oxidoreductase</keyword>
<dbReference type="SUPFAM" id="SSF53597">
    <property type="entry name" value="Dihydrofolate reductase-like"/>
    <property type="match status" value="1"/>
</dbReference>
<dbReference type="Gene3D" id="3.40.430.10">
    <property type="entry name" value="Dihydrofolate Reductase, subunit A"/>
    <property type="match status" value="1"/>
</dbReference>
<keyword evidence="6" id="KW-1185">Reference proteome</keyword>
<evidence type="ECO:0000256" key="2">
    <source>
        <dbReference type="ARBA" id="ARBA00022857"/>
    </source>
</evidence>
<evidence type="ECO:0000259" key="4">
    <source>
        <dbReference type="Pfam" id="PF01872"/>
    </source>
</evidence>
<name>A0A849JZD5_9MICO</name>